<dbReference type="GO" id="GO:0016151">
    <property type="term" value="F:nickel cation binding"/>
    <property type="evidence" value="ECO:0007669"/>
    <property type="project" value="UniProtKB-UniRule"/>
</dbReference>
<dbReference type="Gene3D" id="3.30.2320.80">
    <property type="match status" value="1"/>
</dbReference>
<dbReference type="GO" id="GO:0008270">
    <property type="term" value="F:zinc ion binding"/>
    <property type="evidence" value="ECO:0007669"/>
    <property type="project" value="UniProtKB-UniRule"/>
</dbReference>
<evidence type="ECO:0000256" key="4">
    <source>
        <dbReference type="ARBA" id="ARBA00022833"/>
    </source>
</evidence>
<dbReference type="Pfam" id="PF01155">
    <property type="entry name" value="HypA"/>
    <property type="match status" value="1"/>
</dbReference>
<keyword evidence="7" id="KW-1185">Reference proteome</keyword>
<protein>
    <recommendedName>
        <fullName evidence="5">Hydrogenase maturation factor HypA</fullName>
    </recommendedName>
</protein>
<keyword evidence="3 5" id="KW-0479">Metal-binding</keyword>
<sequence>MHEFSVMDSLMKLLVEHADASGITRVTRVRLVVGRLRGLDLRQLRGCFEILVEDTLAKDAVLDIESVPPAGHCRTCGADFAIPDYTLHCPHCGGGEVDITKGRELHMASFDGIRETAADA</sequence>
<comment type="function">
    <text evidence="5">Involved in the maturation of [NiFe] hydrogenases. Required for nickel insertion into the metal center of the hydrogenase.</text>
</comment>
<evidence type="ECO:0000313" key="7">
    <source>
        <dbReference type="Proteomes" id="UP000244081"/>
    </source>
</evidence>
<dbReference type="Proteomes" id="UP000244081">
    <property type="component" value="Unassembled WGS sequence"/>
</dbReference>
<dbReference type="PIRSF" id="PIRSF004761">
    <property type="entry name" value="Hydrgn_mat_HypA"/>
    <property type="match status" value="1"/>
</dbReference>
<reference evidence="6 7" key="1">
    <citation type="submission" date="2018-04" db="EMBL/GenBank/DDBJ databases">
        <title>Genomic Encyclopedia of Archaeal and Bacterial Type Strains, Phase II (KMG-II): from individual species to whole genera.</title>
        <authorList>
            <person name="Goeker M."/>
        </authorList>
    </citation>
    <scope>NUCLEOTIDE SEQUENCE [LARGE SCALE GENOMIC DNA]</scope>
    <source>
        <strain evidence="6 7">DSM 23382</strain>
    </source>
</reference>
<dbReference type="HAMAP" id="MF_00213">
    <property type="entry name" value="HypA_HybF"/>
    <property type="match status" value="1"/>
</dbReference>
<dbReference type="EMBL" id="QAYG01000001">
    <property type="protein sequence ID" value="PTW62843.1"/>
    <property type="molecule type" value="Genomic_DNA"/>
</dbReference>
<accession>A0A2T5VGF3</accession>
<dbReference type="NCBIfam" id="TIGR00100">
    <property type="entry name" value="hypA"/>
    <property type="match status" value="1"/>
</dbReference>
<evidence type="ECO:0000256" key="2">
    <source>
        <dbReference type="ARBA" id="ARBA00022596"/>
    </source>
</evidence>
<feature type="binding site" evidence="5">
    <location>
        <position position="92"/>
    </location>
    <ligand>
        <name>Zn(2+)</name>
        <dbReference type="ChEBI" id="CHEBI:29105"/>
    </ligand>
</feature>
<keyword evidence="4 5" id="KW-0862">Zinc</keyword>
<dbReference type="InterPro" id="IPR020538">
    <property type="entry name" value="Hydgase_Ni_incorp_HypA/HybF_CS"/>
</dbReference>
<evidence type="ECO:0000256" key="3">
    <source>
        <dbReference type="ARBA" id="ARBA00022723"/>
    </source>
</evidence>
<dbReference type="PROSITE" id="PS01249">
    <property type="entry name" value="HYPA"/>
    <property type="match status" value="1"/>
</dbReference>
<dbReference type="InterPro" id="IPR000688">
    <property type="entry name" value="HypA/HybF"/>
</dbReference>
<keyword evidence="2 5" id="KW-0533">Nickel</keyword>
<name>A0A2T5VGF3_9HYPH</name>
<evidence type="ECO:0000256" key="1">
    <source>
        <dbReference type="ARBA" id="ARBA00010748"/>
    </source>
</evidence>
<gene>
    <name evidence="5" type="primary">hypA</name>
    <name evidence="6" type="ORF">C8N35_101891</name>
</gene>
<evidence type="ECO:0000256" key="5">
    <source>
        <dbReference type="HAMAP-Rule" id="MF_00213"/>
    </source>
</evidence>
<dbReference type="GO" id="GO:0051604">
    <property type="term" value="P:protein maturation"/>
    <property type="evidence" value="ECO:0007669"/>
    <property type="project" value="InterPro"/>
</dbReference>
<dbReference type="PANTHER" id="PTHR34535:SF3">
    <property type="entry name" value="HYDROGENASE MATURATION FACTOR HYPA"/>
    <property type="match status" value="1"/>
</dbReference>
<comment type="caution">
    <text evidence="6">The sequence shown here is derived from an EMBL/GenBank/DDBJ whole genome shotgun (WGS) entry which is preliminary data.</text>
</comment>
<dbReference type="PANTHER" id="PTHR34535">
    <property type="entry name" value="HYDROGENASE MATURATION FACTOR HYPA"/>
    <property type="match status" value="1"/>
</dbReference>
<feature type="binding site" evidence="5">
    <location>
        <position position="89"/>
    </location>
    <ligand>
        <name>Zn(2+)</name>
        <dbReference type="ChEBI" id="CHEBI:29105"/>
    </ligand>
</feature>
<feature type="binding site" evidence="5">
    <location>
        <position position="76"/>
    </location>
    <ligand>
        <name>Zn(2+)</name>
        <dbReference type="ChEBI" id="CHEBI:29105"/>
    </ligand>
</feature>
<evidence type="ECO:0000313" key="6">
    <source>
        <dbReference type="EMBL" id="PTW62843.1"/>
    </source>
</evidence>
<organism evidence="6 7">
    <name type="scientific">Breoghania corrubedonensis</name>
    <dbReference type="NCBI Taxonomy" id="665038"/>
    <lineage>
        <taxon>Bacteria</taxon>
        <taxon>Pseudomonadati</taxon>
        <taxon>Pseudomonadota</taxon>
        <taxon>Alphaproteobacteria</taxon>
        <taxon>Hyphomicrobiales</taxon>
        <taxon>Stappiaceae</taxon>
        <taxon>Breoghania</taxon>
    </lineage>
</organism>
<feature type="binding site" evidence="5">
    <location>
        <position position="73"/>
    </location>
    <ligand>
        <name>Zn(2+)</name>
        <dbReference type="ChEBI" id="CHEBI:29105"/>
    </ligand>
</feature>
<dbReference type="OrthoDB" id="288014at2"/>
<dbReference type="RefSeq" id="WP_107988353.1">
    <property type="nucleotide sequence ID" value="NZ_QAYG01000001.1"/>
</dbReference>
<dbReference type="AlphaFoldDB" id="A0A2T5VGF3"/>
<proteinExistence type="inferred from homology"/>
<feature type="binding site" evidence="5">
    <location>
        <position position="2"/>
    </location>
    <ligand>
        <name>Ni(2+)</name>
        <dbReference type="ChEBI" id="CHEBI:49786"/>
    </ligand>
</feature>
<comment type="similarity">
    <text evidence="1 5">Belongs to the HypA/HybF family.</text>
</comment>